<sequence length="97" mass="11122">MTDNLETNKSKTLTTNQTSTIKTTDSSMDKINAMILKTAIEAIPLLTQDNYTMWNNRVLNFLELQKLKDTFLQEDEDKLSTDDELHARTILTSKLDP</sequence>
<dbReference type="OrthoDB" id="10378475at2759"/>
<gene>
    <name evidence="2" type="ORF">PGT21_032035</name>
</gene>
<dbReference type="Proteomes" id="UP000324748">
    <property type="component" value="Unassembled WGS sequence"/>
</dbReference>
<organism evidence="2 3">
    <name type="scientific">Puccinia graminis f. sp. tritici</name>
    <dbReference type="NCBI Taxonomy" id="56615"/>
    <lineage>
        <taxon>Eukaryota</taxon>
        <taxon>Fungi</taxon>
        <taxon>Dikarya</taxon>
        <taxon>Basidiomycota</taxon>
        <taxon>Pucciniomycotina</taxon>
        <taxon>Pucciniomycetes</taxon>
        <taxon>Pucciniales</taxon>
        <taxon>Pucciniaceae</taxon>
        <taxon>Puccinia</taxon>
    </lineage>
</organism>
<evidence type="ECO:0008006" key="4">
    <source>
        <dbReference type="Google" id="ProtNLM"/>
    </source>
</evidence>
<protein>
    <recommendedName>
        <fullName evidence="4">DUF4219 domain-containing protein</fullName>
    </recommendedName>
</protein>
<dbReference type="EMBL" id="VSWC01000196">
    <property type="protein sequence ID" value="KAA1066516.1"/>
    <property type="molecule type" value="Genomic_DNA"/>
</dbReference>
<feature type="region of interest" description="Disordered" evidence="1">
    <location>
        <begin position="1"/>
        <end position="23"/>
    </location>
</feature>
<dbReference type="AlphaFoldDB" id="A0A5B0LQY4"/>
<proteinExistence type="predicted"/>
<evidence type="ECO:0000313" key="3">
    <source>
        <dbReference type="Proteomes" id="UP000324748"/>
    </source>
</evidence>
<reference evidence="2 3" key="1">
    <citation type="submission" date="2019-05" db="EMBL/GenBank/DDBJ databases">
        <title>Emergence of the Ug99 lineage of the wheat stem rust pathogen through somatic hybridization.</title>
        <authorList>
            <person name="Li F."/>
            <person name="Upadhyaya N.M."/>
            <person name="Sperschneider J."/>
            <person name="Matny O."/>
            <person name="Nguyen-Phuc H."/>
            <person name="Mago R."/>
            <person name="Raley C."/>
            <person name="Miller M.E."/>
            <person name="Silverstein K.A.T."/>
            <person name="Henningsen E."/>
            <person name="Hirsch C.D."/>
            <person name="Visser B."/>
            <person name="Pretorius Z.A."/>
            <person name="Steffenson B.J."/>
            <person name="Schwessinger B."/>
            <person name="Dodds P.N."/>
            <person name="Figueroa M."/>
        </authorList>
    </citation>
    <scope>NUCLEOTIDE SEQUENCE [LARGE SCALE GENOMIC DNA]</scope>
    <source>
        <strain evidence="2">21-0</strain>
    </source>
</reference>
<keyword evidence="3" id="KW-1185">Reference proteome</keyword>
<accession>A0A5B0LQY4</accession>
<name>A0A5B0LQY4_PUCGR</name>
<evidence type="ECO:0000256" key="1">
    <source>
        <dbReference type="SAM" id="MobiDB-lite"/>
    </source>
</evidence>
<evidence type="ECO:0000313" key="2">
    <source>
        <dbReference type="EMBL" id="KAA1066516.1"/>
    </source>
</evidence>
<comment type="caution">
    <text evidence="2">The sequence shown here is derived from an EMBL/GenBank/DDBJ whole genome shotgun (WGS) entry which is preliminary data.</text>
</comment>